<feature type="chain" id="PRO_5026716927" evidence="2">
    <location>
        <begin position="20"/>
        <end position="107"/>
    </location>
</feature>
<evidence type="ECO:0000313" key="3">
    <source>
        <dbReference type="Proteomes" id="UP000504637"/>
    </source>
</evidence>
<gene>
    <name evidence="4" type="ORF">K489DRAFT_381464</name>
</gene>
<feature type="signal peptide" evidence="2">
    <location>
        <begin position="1"/>
        <end position="19"/>
    </location>
</feature>
<dbReference type="AlphaFoldDB" id="A0A6J3M0P9"/>
<evidence type="ECO:0000313" key="4">
    <source>
        <dbReference type="RefSeq" id="XP_033458509.1"/>
    </source>
</evidence>
<protein>
    <submittedName>
        <fullName evidence="4">Uncharacterized protein</fullName>
    </submittedName>
</protein>
<evidence type="ECO:0000256" key="2">
    <source>
        <dbReference type="SAM" id="SignalP"/>
    </source>
</evidence>
<reference evidence="4" key="2">
    <citation type="submission" date="2020-04" db="EMBL/GenBank/DDBJ databases">
        <authorList>
            <consortium name="NCBI Genome Project"/>
        </authorList>
    </citation>
    <scope>NUCLEOTIDE SEQUENCE</scope>
    <source>
        <strain evidence="4">CBS 342.82</strain>
    </source>
</reference>
<reference evidence="4" key="3">
    <citation type="submission" date="2025-08" db="UniProtKB">
        <authorList>
            <consortium name="RefSeq"/>
        </authorList>
    </citation>
    <scope>IDENTIFICATION</scope>
    <source>
        <strain evidence="4">CBS 342.82</strain>
    </source>
</reference>
<keyword evidence="2" id="KW-0732">Signal</keyword>
<feature type="region of interest" description="Disordered" evidence="1">
    <location>
        <begin position="46"/>
        <end position="107"/>
    </location>
</feature>
<accession>A0A6J3M0P9</accession>
<keyword evidence="3" id="KW-1185">Reference proteome</keyword>
<organism evidence="4">
    <name type="scientific">Dissoconium aciculare CBS 342.82</name>
    <dbReference type="NCBI Taxonomy" id="1314786"/>
    <lineage>
        <taxon>Eukaryota</taxon>
        <taxon>Fungi</taxon>
        <taxon>Dikarya</taxon>
        <taxon>Ascomycota</taxon>
        <taxon>Pezizomycotina</taxon>
        <taxon>Dothideomycetes</taxon>
        <taxon>Dothideomycetidae</taxon>
        <taxon>Mycosphaerellales</taxon>
        <taxon>Dissoconiaceae</taxon>
        <taxon>Dissoconium</taxon>
    </lineage>
</organism>
<proteinExistence type="predicted"/>
<name>A0A6J3M0P9_9PEZI</name>
<dbReference type="Proteomes" id="UP000504637">
    <property type="component" value="Unplaced"/>
</dbReference>
<dbReference type="GeneID" id="54362929"/>
<sequence>MKFLFATIAIASTVIGTIAAPTSHQGSVSKIDENGIERIIHWDHSRDLNARQDDEDIPPIPPIPSSAGDDDDETLLDPATPRSLPIGQNNVQDGKVKIPVRQGLTVR</sequence>
<dbReference type="RefSeq" id="XP_033458509.1">
    <property type="nucleotide sequence ID" value="XM_033605129.1"/>
</dbReference>
<evidence type="ECO:0000256" key="1">
    <source>
        <dbReference type="SAM" id="MobiDB-lite"/>
    </source>
</evidence>
<reference evidence="4" key="1">
    <citation type="submission" date="2020-01" db="EMBL/GenBank/DDBJ databases">
        <authorList>
            <consortium name="DOE Joint Genome Institute"/>
            <person name="Haridas S."/>
            <person name="Albert R."/>
            <person name="Binder M."/>
            <person name="Bloem J."/>
            <person name="Labutti K."/>
            <person name="Salamov A."/>
            <person name="Andreopoulos B."/>
            <person name="Baker S.E."/>
            <person name="Barry K."/>
            <person name="Bills G."/>
            <person name="Bluhm B.H."/>
            <person name="Cannon C."/>
            <person name="Castanera R."/>
            <person name="Culley D.E."/>
            <person name="Daum C."/>
            <person name="Ezra D."/>
            <person name="Gonzalez J.B."/>
            <person name="Henrissat B."/>
            <person name="Kuo A."/>
            <person name="Liang C."/>
            <person name="Lipzen A."/>
            <person name="Lutzoni F."/>
            <person name="Magnuson J."/>
            <person name="Mondo S."/>
            <person name="Nolan M."/>
            <person name="Ohm R."/>
            <person name="Pangilinan J."/>
            <person name="Park H.-J."/>
            <person name="Ramirez L."/>
            <person name="Alfaro M."/>
            <person name="Sun H."/>
            <person name="Tritt A."/>
            <person name="Yoshinaga Y."/>
            <person name="Zwiers L.-H."/>
            <person name="Turgeon B.G."/>
            <person name="Goodwin S.B."/>
            <person name="Spatafora J.W."/>
            <person name="Crous P.W."/>
            <person name="Grigoriev I.V."/>
        </authorList>
    </citation>
    <scope>NUCLEOTIDE SEQUENCE</scope>
    <source>
        <strain evidence="4">CBS 342.82</strain>
    </source>
</reference>